<reference evidence="2 3" key="1">
    <citation type="submission" date="2022-12" db="EMBL/GenBank/DDBJ databases">
        <title>Chromosome-level genome of Tegillarca granosa.</title>
        <authorList>
            <person name="Kim J."/>
        </authorList>
    </citation>
    <scope>NUCLEOTIDE SEQUENCE [LARGE SCALE GENOMIC DNA]</scope>
    <source>
        <strain evidence="2">Teg-2019</strain>
        <tissue evidence="2">Adductor muscle</tissue>
    </source>
</reference>
<evidence type="ECO:0000313" key="3">
    <source>
        <dbReference type="Proteomes" id="UP001217089"/>
    </source>
</evidence>
<protein>
    <submittedName>
        <fullName evidence="2">Uncharacterized protein</fullName>
    </submittedName>
</protein>
<accession>A0ABQ9FW96</accession>
<dbReference type="EMBL" id="JARBDR010000048">
    <property type="protein sequence ID" value="KAJ8321515.1"/>
    <property type="molecule type" value="Genomic_DNA"/>
</dbReference>
<evidence type="ECO:0000313" key="2">
    <source>
        <dbReference type="EMBL" id="KAJ8321515.1"/>
    </source>
</evidence>
<keyword evidence="3" id="KW-1185">Reference proteome</keyword>
<dbReference type="Proteomes" id="UP001217089">
    <property type="component" value="Unassembled WGS sequence"/>
</dbReference>
<organism evidence="2 3">
    <name type="scientific">Tegillarca granosa</name>
    <name type="common">Malaysian cockle</name>
    <name type="synonym">Anadara granosa</name>
    <dbReference type="NCBI Taxonomy" id="220873"/>
    <lineage>
        <taxon>Eukaryota</taxon>
        <taxon>Metazoa</taxon>
        <taxon>Spiralia</taxon>
        <taxon>Lophotrochozoa</taxon>
        <taxon>Mollusca</taxon>
        <taxon>Bivalvia</taxon>
        <taxon>Autobranchia</taxon>
        <taxon>Pteriomorphia</taxon>
        <taxon>Arcoida</taxon>
        <taxon>Arcoidea</taxon>
        <taxon>Arcidae</taxon>
        <taxon>Tegillarca</taxon>
    </lineage>
</organism>
<feature type="region of interest" description="Disordered" evidence="1">
    <location>
        <begin position="168"/>
        <end position="201"/>
    </location>
</feature>
<sequence>MDVGCFGPFSTIFSAACAKYQRTNSRVVNRYNICSLACKAYLSAIITNNIRKFSEVNCSEHTGQEINQYDLNKQTADVEMIQLDKCTVQPDLDMVQPRLDVDMVQSALDNIQPNADMTHPEGNAAPADGDVITDFLARLRRHLVSLNLEINQPVINLKKSGTLAQADTSVTSEAVQDSPKPGPSGKQKIILSDDDDSDSDSQTSDDEKCCVCLLFQSKELKHCLSAVFTKWGACDFDGCNHWTHLKYCCDVSCLLRSQLSPFHPALHPAI</sequence>
<evidence type="ECO:0000256" key="1">
    <source>
        <dbReference type="SAM" id="MobiDB-lite"/>
    </source>
</evidence>
<gene>
    <name evidence="2" type="ORF">KUTeg_000927</name>
</gene>
<proteinExistence type="predicted"/>
<name>A0ABQ9FW96_TEGGR</name>
<comment type="caution">
    <text evidence="2">The sequence shown here is derived from an EMBL/GenBank/DDBJ whole genome shotgun (WGS) entry which is preliminary data.</text>
</comment>